<dbReference type="PANTHER" id="PTHR38731">
    <property type="entry name" value="LIPL45-RELATED LIPOPROTEIN-RELATED"/>
    <property type="match status" value="1"/>
</dbReference>
<feature type="compositionally biased region" description="Pro residues" evidence="1">
    <location>
        <begin position="351"/>
        <end position="366"/>
    </location>
</feature>
<dbReference type="KEGG" id="dtp:JZK55_23820"/>
<evidence type="ECO:0000259" key="3">
    <source>
        <dbReference type="Pfam" id="PF04773"/>
    </source>
</evidence>
<name>A0A7G1H3R8_9BACT</name>
<dbReference type="RefSeq" id="WP_203472583.1">
    <property type="nucleotide sequence ID" value="NZ_AP022873.1"/>
</dbReference>
<dbReference type="InterPro" id="IPR006860">
    <property type="entry name" value="FecR"/>
</dbReference>
<protein>
    <recommendedName>
        <fullName evidence="3">FecR protein domain-containing protein</fullName>
    </recommendedName>
</protein>
<feature type="compositionally biased region" description="Pro residues" evidence="1">
    <location>
        <begin position="377"/>
        <end position="386"/>
    </location>
</feature>
<dbReference type="EMBL" id="AP022873">
    <property type="protein sequence ID" value="BCB97460.1"/>
    <property type="molecule type" value="Genomic_DNA"/>
</dbReference>
<organism evidence="4 5">
    <name type="scientific">Dissulfurispira thermophila</name>
    <dbReference type="NCBI Taxonomy" id="2715679"/>
    <lineage>
        <taxon>Bacteria</taxon>
        <taxon>Pseudomonadati</taxon>
        <taxon>Nitrospirota</taxon>
        <taxon>Thermodesulfovibrionia</taxon>
        <taxon>Thermodesulfovibrionales</taxon>
        <taxon>Dissulfurispiraceae</taxon>
        <taxon>Dissulfurispira</taxon>
    </lineage>
</organism>
<keyword evidence="2" id="KW-0472">Membrane</keyword>
<dbReference type="Pfam" id="PF04773">
    <property type="entry name" value="FecR"/>
    <property type="match status" value="1"/>
</dbReference>
<dbReference type="PANTHER" id="PTHR38731:SF3">
    <property type="entry name" value="BLL6125 PROTEIN"/>
    <property type="match status" value="1"/>
</dbReference>
<feature type="compositionally biased region" description="Low complexity" evidence="1">
    <location>
        <begin position="263"/>
        <end position="350"/>
    </location>
</feature>
<keyword evidence="2" id="KW-0812">Transmembrane</keyword>
<gene>
    <name evidence="4" type="ORF">JZK55_23820</name>
</gene>
<dbReference type="Gene3D" id="2.60.120.1440">
    <property type="match status" value="1"/>
</dbReference>
<reference evidence="4 5" key="1">
    <citation type="submission" date="2020-03" db="EMBL/GenBank/DDBJ databases">
        <title>Complete genome sequences of two sulfur-disproportionating bacterial strains T55J and Mzg5.</title>
        <authorList>
            <person name="Umezawa K."/>
            <person name="Kojima H."/>
            <person name="Kato Y."/>
            <person name="Fukui M."/>
        </authorList>
    </citation>
    <scope>NUCLEOTIDE SEQUENCE [LARGE SCALE GENOMIC DNA]</scope>
    <source>
        <strain evidence="4 5">T55J</strain>
    </source>
</reference>
<feature type="transmembrane region" description="Helical" evidence="2">
    <location>
        <begin position="25"/>
        <end position="44"/>
    </location>
</feature>
<feature type="compositionally biased region" description="Low complexity" evidence="1">
    <location>
        <begin position="367"/>
        <end position="376"/>
    </location>
</feature>
<feature type="compositionally biased region" description="Basic and acidic residues" evidence="1">
    <location>
        <begin position="222"/>
        <end position="261"/>
    </location>
</feature>
<evidence type="ECO:0000256" key="1">
    <source>
        <dbReference type="SAM" id="MobiDB-lite"/>
    </source>
</evidence>
<feature type="domain" description="FecR protein" evidence="3">
    <location>
        <begin position="83"/>
        <end position="189"/>
    </location>
</feature>
<dbReference type="Proteomes" id="UP000516360">
    <property type="component" value="Chromosome"/>
</dbReference>
<sequence>MGQVSHAFGDSKFRVQSSRLKAQSLCFYAFCSMLFAFYISLFAVNAEASIGKITRMEGQVEILRDGKLPAIAAKVGDVINVKDIIRTKSNSKAEVVFNDGNVLKIAQRSRIDITEYSLDGQSKAVMDMPRGKVEAKVDKRVTQRIAESPTANKFEIRTPVAVAGVRGTEYFTFHERGVTGVLVKEGRVETYNPKFPEQKVVVAAGHMTTVAENRPPAPPKPATEEEKQKHEKDITIAEKPKDRTEDKKEDTPKTAKAEESKPATQEAAPTTAQAESTTQEAAPTTAQAESTTQEAAPTTAQAESTTQEAAPTTAQQESTTAITATPTTDTATGTTTTTTTTTTDATTTVAAPPPPTMDPFAPPPPSTTTDITTTTYVPPPPPPPPITEITTITTTTTTTTNFTGSMLRYFFDNNPAKVTGSYSAATLSGSFPYNGASGTGGFTLTGYSNPSGYNLWGGEFSGTTDKNGAFYGIFAGTTTQADTYANLAYEHLAGFYIEDNIIGFIRADLSGSLSGDTLTGSGSWSKAPLTGTNLSPLPSAISENIVSNHFTFPDSWSIFTPNGNISFGSSNHSATLWNLNPSVANNSYLGLWQDVAVGSGYSNANSITSVTGPMGQAIIDTSAGFSSYQVENGSFTDNLSGKFTLSKIANYMELKENADINFDGNPDGKPLGLIGTTSVSYTGIYSSSPTGGNYYMAGAGTKNVSPMLYMAKFKEGGFGEIVDLYNDDGISINSNITGGLAGGMYSLYLPSPSFKSMGKLDDTYPYQDNSGLFTMDFYGRTMSSADTSDGAFYLITSGIVGRSDYSSMLAKAVGLYIKNDGSTGMITSSLLSGNVYKGINMYELSGTLSSQQKTGSTTYGPDNIVNTTFAYSGSALKFDGANEYTTGWMGYFSAGDIQAGDLYGHDIKIYADANGNVLPWGIFYNYFTGTYSSIPTSNYTAKAGGYTTDLNGDVDSYWIGNLSGSAWNASNGTFTGQVTGTYIGRQAKGSFTGDFLGIFESSTYSGTTIGTYNEEPLKYVTDYSESGGGSSGILSNYIGSDFSPYSSYSLFFYMGDTTSLWSGSGTNIPLTMIGKIESSNYNLFWSTPIQPVDYSATGNNRRAAYDNGTYYGYMIGIDTIANSSKQGLLYAAYIDKDAGAGILKGSFSGTNYPDIYMFDASGTINRVGLGTSDWTLDDLAGTTIYDNIYNEISYGQDIYWSGFGSGFDNESWGGFAKSTDDLITKLNVQESWDGSSNRVDWDLKISGLKEKSGILDWGTFNFLSKAKYTPSLANKNYLLGMRAYWKDGSNNLQNIITYATRGDTWAGGKLTGRGNGAWATWDFGVVGGSPFTAVLHGDTYGAYNDDLQALGAATTGAWIKTGVFRQMVDDTSTGGGREKLSSLGFPSIEVGTRLLLSGGGGVNGNNIALEVGDGTNPESTDAVRFFAYNANEFPKIWIANKVAGAYSGTINTSVKAYLEGGNDGNNNDTLFGSFSIKRWESNNYLADIEFVGGTVDSNILQGWFFGVSAGTYDTSTSTFSGTAVGFAEPANALSQILIDLTGWDGTYKTSEGTLWGVMASFSIWNLPVSASNPFEFEFIGVHSPLDSVNNPHVWYWSIEPYNYLQGGMTTTDGGSYYGWVGGYQLPIDTSTGMGRIDAAFYALYVDPDKNIGILRGAKSDTHDYYVYSIDLLSEGYWSLDLNGYTVQMGSDTNIVPANFAGNYLAIHDTGETISPNGNINFYSDATYSNLYGSASVLLGNTQWKDANITGQDWGIYQMYLAGTWDIAYTTNYWTLELLPQTSAVQAGNAIINIETWGTKWGPSADQNLIATQRGYFADITGTPKTGIYAGELKGTFDATSATWQAVSTGVWIETNKLLSMACPNGTCNQTGTNLTAAQQALKNLNIPVVEVGRANFSGSGNNLTVNMNDVIFLANQSGEKATMWATGSVSGTYSAAPTIGTAVSLSGGSAGSVDFTPQAWANNKWMATINGTGINLGSSPNNSLTVNGAGAGTYDTGTSTFSGTAAGTAR</sequence>
<evidence type="ECO:0000313" key="4">
    <source>
        <dbReference type="EMBL" id="BCB97460.1"/>
    </source>
</evidence>
<evidence type="ECO:0000256" key="2">
    <source>
        <dbReference type="SAM" id="Phobius"/>
    </source>
</evidence>
<accession>A0A7G1H3R8</accession>
<evidence type="ECO:0000313" key="5">
    <source>
        <dbReference type="Proteomes" id="UP000516360"/>
    </source>
</evidence>
<proteinExistence type="predicted"/>
<keyword evidence="2" id="KW-1133">Transmembrane helix</keyword>
<feature type="region of interest" description="Disordered" evidence="1">
    <location>
        <begin position="209"/>
        <end position="390"/>
    </location>
</feature>
<keyword evidence="5" id="KW-1185">Reference proteome</keyword>